<evidence type="ECO:0000259" key="6">
    <source>
        <dbReference type="SMART" id="SM00237"/>
    </source>
</evidence>
<dbReference type="InterPro" id="IPR033764">
    <property type="entry name" value="Sdr_B"/>
</dbReference>
<organism evidence="7 8">
    <name type="scientific">Croceitalea marina</name>
    <dbReference type="NCBI Taxonomy" id="1775166"/>
    <lineage>
        <taxon>Bacteria</taxon>
        <taxon>Pseudomonadati</taxon>
        <taxon>Bacteroidota</taxon>
        <taxon>Flavobacteriia</taxon>
        <taxon>Flavobacteriales</taxon>
        <taxon>Flavobacteriaceae</taxon>
        <taxon>Croceitalea</taxon>
    </lineage>
</organism>
<accession>A0ABW5MXW8</accession>
<dbReference type="SUPFAM" id="SSF141072">
    <property type="entry name" value="CalX-like"/>
    <property type="match status" value="1"/>
</dbReference>
<evidence type="ECO:0000256" key="4">
    <source>
        <dbReference type="ARBA" id="ARBA00022737"/>
    </source>
</evidence>
<evidence type="ECO:0000256" key="2">
    <source>
        <dbReference type="ARBA" id="ARBA00022525"/>
    </source>
</evidence>
<dbReference type="InterPro" id="IPR012334">
    <property type="entry name" value="Pectin_lyas_fold"/>
</dbReference>
<reference evidence="8" key="1">
    <citation type="journal article" date="2019" name="Int. J. Syst. Evol. Microbiol.">
        <title>The Global Catalogue of Microorganisms (GCM) 10K type strain sequencing project: providing services to taxonomists for standard genome sequencing and annotation.</title>
        <authorList>
            <consortium name="The Broad Institute Genomics Platform"/>
            <consortium name="The Broad Institute Genome Sequencing Center for Infectious Disease"/>
            <person name="Wu L."/>
            <person name="Ma J."/>
        </authorList>
    </citation>
    <scope>NUCLEOTIDE SEQUENCE [LARGE SCALE GENOMIC DNA]</scope>
    <source>
        <strain evidence="8">KCTC 52368</strain>
    </source>
</reference>
<protein>
    <submittedName>
        <fullName evidence="7">Beta strand repeat-containing protein</fullName>
    </submittedName>
</protein>
<comment type="caution">
    <text evidence="7">The sequence shown here is derived from an EMBL/GenBank/DDBJ whole genome shotgun (WGS) entry which is preliminary data.</text>
</comment>
<dbReference type="InterPro" id="IPR011050">
    <property type="entry name" value="Pectin_lyase_fold/virulence"/>
</dbReference>
<dbReference type="InterPro" id="IPR013783">
    <property type="entry name" value="Ig-like_fold"/>
</dbReference>
<feature type="domain" description="Calx-beta" evidence="6">
    <location>
        <begin position="125"/>
        <end position="223"/>
    </location>
</feature>
<keyword evidence="2" id="KW-0964">Secreted</keyword>
<dbReference type="Pfam" id="PF03160">
    <property type="entry name" value="Calx-beta"/>
    <property type="match status" value="1"/>
</dbReference>
<dbReference type="InterPro" id="IPR038081">
    <property type="entry name" value="CalX-like_sf"/>
</dbReference>
<keyword evidence="4" id="KW-0677">Repeat</keyword>
<dbReference type="SUPFAM" id="SSF51126">
    <property type="entry name" value="Pectin lyase-like"/>
    <property type="match status" value="1"/>
</dbReference>
<dbReference type="Proteomes" id="UP001597526">
    <property type="component" value="Unassembled WGS sequence"/>
</dbReference>
<evidence type="ECO:0000256" key="3">
    <source>
        <dbReference type="ARBA" id="ARBA00022729"/>
    </source>
</evidence>
<dbReference type="InterPro" id="IPR039448">
    <property type="entry name" value="Beta_helix"/>
</dbReference>
<evidence type="ECO:0000256" key="1">
    <source>
        <dbReference type="ARBA" id="ARBA00004613"/>
    </source>
</evidence>
<dbReference type="Pfam" id="PF13229">
    <property type="entry name" value="Beta_helix"/>
    <property type="match status" value="1"/>
</dbReference>
<keyword evidence="3" id="KW-0732">Signal</keyword>
<dbReference type="InterPro" id="IPR003644">
    <property type="entry name" value="Calx_beta"/>
</dbReference>
<dbReference type="Gene3D" id="2.60.40.2030">
    <property type="match status" value="1"/>
</dbReference>
<evidence type="ECO:0000313" key="7">
    <source>
        <dbReference type="EMBL" id="MFD2588172.1"/>
    </source>
</evidence>
<keyword evidence="8" id="KW-1185">Reference proteome</keyword>
<comment type="subcellular location">
    <subcellularLocation>
        <location evidence="1">Secreted</location>
    </subcellularLocation>
</comment>
<name>A0ABW5MXW8_9FLAO</name>
<sequence length="1115" mass="116059">MNSFYKTVGIWLLFTTVVLSQCPYGGTNSGTVVTPTSTDQFTGNLRGGRYFTMNVVSGGLYTVSTIGLAGWDTQLTIHDTSGNFIDYNDDFGGALQSEITFIAPLTGQVRVLLNRFNCQTTNGGTTTQVRYSGSSSYLTVNDISVAEEDGTATFTVTYNGAATSAFNVDYATADGTAEDVFDYSAMSGTLSFTGTVGENRTVAITLVDNTFGENTEEFYLVLSNATNSVDIANFGTATIIDTDPAIPQDVPLALYDDLSGNFDYTVAGGTFRTQSNTTDACAITTTSSGSVTSTIPAGAVVKRAYLYWAHSNNNPDNFVTFEGQSVEADLIYGASFTTRQFYGYISDVTAIVNGITNPNSNVYDVTDLNIDDGGDYCNSATVLGAWSLMIFYEEASLPAATINLYYGFDITQNAGTSFTLDNFYAISPAGSKATFLSYEGDATLDGSSSGSTNPEELSITNQLGITNILSGDGGQTGNNAYNSTIYDGPAGVNNSNIYGLDLDTYDISSYVVSTDTQVTANVDVGQDLLISSAVLLRVPSNLISGTVFEDINYPGGNGRNLADASGIGLENVTVELYDATSTLISTTITDSSGNYSFGGMADGSYTVRVVNSSILSSRGGGAGCTTCYAVQTFKTTYNGTTTDEVTDEVGGTNPAGEDTAAGILAGAQTVSSIVIASGGIGNIDFGFNFNTIVNTNENGQGSLEQFIVNSNSLDETGLNIQANSIFDPATGEDTSIFMIPPTADPQGRTADANFNGSYFDIALTNSLTTITSSNTHIDGRTQTAYSTDTNSGTVGASGATVGTSAIVLPNYDRPEIQVHTTAGDVFIVEADNTVIRNLAIYATNNAVILQNSGTLLVMQNVIGLDAIVSNVGIVINGGTAVIDGNYMRSVVNFAIGISGGTSSLIQNNHFFENAVGPCSDTIALNGGTGIVIQNNLITNTGGVGIDGWNYTSPVTISENTIHDSGQNGGNCSGSIENAGVRLYSSNSVISKNIIRNNGGPGLVITGGVTTGNLVTQNSFYGNGTTSPALGIDIDAATTGNPVGDGVNLNDNGDVDSGPNSLINFPIIASINKSGSNMVISGWSRPGAIIEFFLTDINEGSAIAGDNTLGLYWVLC</sequence>
<keyword evidence="5" id="KW-0106">Calcium</keyword>
<dbReference type="Gene3D" id="2.160.20.10">
    <property type="entry name" value="Single-stranded right-handed beta-helix, Pectin lyase-like"/>
    <property type="match status" value="1"/>
</dbReference>
<dbReference type="SMART" id="SM00710">
    <property type="entry name" value="PbH1"/>
    <property type="match status" value="9"/>
</dbReference>
<evidence type="ECO:0000256" key="5">
    <source>
        <dbReference type="ARBA" id="ARBA00022837"/>
    </source>
</evidence>
<dbReference type="Pfam" id="PF17210">
    <property type="entry name" value="SdrD_B"/>
    <property type="match status" value="1"/>
</dbReference>
<gene>
    <name evidence="7" type="ORF">ACFSQJ_14630</name>
</gene>
<dbReference type="SUPFAM" id="SSF117074">
    <property type="entry name" value="Hypothetical protein PA1324"/>
    <property type="match status" value="1"/>
</dbReference>
<dbReference type="EMBL" id="JBHULB010000073">
    <property type="protein sequence ID" value="MFD2588172.1"/>
    <property type="molecule type" value="Genomic_DNA"/>
</dbReference>
<evidence type="ECO:0000313" key="8">
    <source>
        <dbReference type="Proteomes" id="UP001597526"/>
    </source>
</evidence>
<dbReference type="RefSeq" id="WP_377767704.1">
    <property type="nucleotide sequence ID" value="NZ_JBHULB010000073.1"/>
</dbReference>
<dbReference type="InterPro" id="IPR006626">
    <property type="entry name" value="PbH1"/>
</dbReference>
<dbReference type="SMART" id="SM00237">
    <property type="entry name" value="Calx_beta"/>
    <property type="match status" value="1"/>
</dbReference>
<dbReference type="Gene3D" id="2.60.40.10">
    <property type="entry name" value="Immunoglobulins"/>
    <property type="match status" value="1"/>
</dbReference>
<proteinExistence type="predicted"/>